<evidence type="ECO:0000256" key="1">
    <source>
        <dbReference type="SAM" id="MobiDB-lite"/>
    </source>
</evidence>
<reference evidence="2" key="1">
    <citation type="submission" date="2021-04" db="EMBL/GenBank/DDBJ databases">
        <authorList>
            <consortium name="Wellcome Sanger Institute Data Sharing"/>
        </authorList>
    </citation>
    <scope>NUCLEOTIDE SEQUENCE [LARGE SCALE GENOMIC DNA]</scope>
</reference>
<evidence type="ECO:0000313" key="2">
    <source>
        <dbReference type="Ensembl" id="ENSATEP00000011081.2"/>
    </source>
</evidence>
<feature type="compositionally biased region" description="Basic and acidic residues" evidence="1">
    <location>
        <begin position="27"/>
        <end position="66"/>
    </location>
</feature>
<dbReference type="GeneTree" id="ENSGT00390000015332"/>
<name>A0A3Q1J7H8_ANATE</name>
<accession>A0A3Q1J7H8</accession>
<dbReference type="InterPro" id="IPR011990">
    <property type="entry name" value="TPR-like_helical_dom_sf"/>
</dbReference>
<dbReference type="OrthoDB" id="9930656at2759"/>
<dbReference type="GO" id="GO:0005794">
    <property type="term" value="C:Golgi apparatus"/>
    <property type="evidence" value="ECO:0007669"/>
    <property type="project" value="InterPro"/>
</dbReference>
<dbReference type="PANTHER" id="PTHR47228">
    <property type="entry name" value="SPERMATOGENESIS-ASSOCIATED PROTEIN 16"/>
    <property type="match status" value="1"/>
</dbReference>
<protein>
    <submittedName>
        <fullName evidence="2">Uncharacterized protein</fullName>
    </submittedName>
</protein>
<gene>
    <name evidence="2" type="primary">SPATA16</name>
</gene>
<evidence type="ECO:0000313" key="3">
    <source>
        <dbReference type="Proteomes" id="UP000265040"/>
    </source>
</evidence>
<dbReference type="Ensembl" id="ENSATET00000011265.3">
    <property type="protein sequence ID" value="ENSATEP00000011081.2"/>
    <property type="gene ID" value="ENSATEG00000007733.3"/>
</dbReference>
<dbReference type="Proteomes" id="UP000265040">
    <property type="component" value="Chromosome 4"/>
</dbReference>
<feature type="region of interest" description="Disordered" evidence="1">
    <location>
        <begin position="1"/>
        <end position="77"/>
    </location>
</feature>
<dbReference type="PANTHER" id="PTHR47228:SF1">
    <property type="entry name" value="SPERMATOGENESIS-ASSOCIATED PROTEIN 16"/>
    <property type="match status" value="1"/>
</dbReference>
<organism evidence="2 3">
    <name type="scientific">Anabas testudineus</name>
    <name type="common">Climbing perch</name>
    <name type="synonym">Anthias testudineus</name>
    <dbReference type="NCBI Taxonomy" id="64144"/>
    <lineage>
        <taxon>Eukaryota</taxon>
        <taxon>Metazoa</taxon>
        <taxon>Chordata</taxon>
        <taxon>Craniata</taxon>
        <taxon>Vertebrata</taxon>
        <taxon>Euteleostomi</taxon>
        <taxon>Actinopterygii</taxon>
        <taxon>Neopterygii</taxon>
        <taxon>Teleostei</taxon>
        <taxon>Neoteleostei</taxon>
        <taxon>Acanthomorphata</taxon>
        <taxon>Anabantaria</taxon>
        <taxon>Anabantiformes</taxon>
        <taxon>Anabantoidei</taxon>
        <taxon>Anabantidae</taxon>
        <taxon>Anabas</taxon>
    </lineage>
</organism>
<dbReference type="GO" id="GO:0007283">
    <property type="term" value="P:spermatogenesis"/>
    <property type="evidence" value="ECO:0007669"/>
    <property type="project" value="InterPro"/>
</dbReference>
<dbReference type="Gene3D" id="1.25.40.10">
    <property type="entry name" value="Tetratricopeptide repeat domain"/>
    <property type="match status" value="1"/>
</dbReference>
<feature type="compositionally biased region" description="Polar residues" evidence="1">
    <location>
        <begin position="8"/>
        <end position="20"/>
    </location>
</feature>
<dbReference type="STRING" id="64144.ENSATEP00000011081"/>
<dbReference type="InParanoid" id="A0A3Q1J7H8"/>
<sequence length="493" mass="55216">MRNKRTAEPQTEQSEASPTSPAVADSTGREVKRFKKQSDISYERKEKEDKDNTEGDKRGTQTEHAPRRSTLTSPPYRRISLKRLQNVENSLAFGMEMLPAFNKSLRTSSSVQAPVPPCTAPSSFSGDPRPGLNLNFLPPVDKGLFTLLQDASVFCSTKAYEAAVSSLCTALQLASKGHVLKGMQHSDPEDIDLVFSYIQSRLVACYLRMKKPQMALEHAHRSIQLNPSHFQNHLRQATVYRMLGKPWLAAKSVLTADWLYCTVLGGTERHISTKLKLYWQAMLHEAQLKEEGISVMYTPYSGDPTAEHVSQAAEAFMMQNGAFTDFIYTDPKGGHVLPHTVDWLSAPAAPQQYFITLGFRKREDSRLLKKIHSRKWPPFPGLSSECVCIESDSCCQYTKEMLSILDLMQATQINVSVRVGSGLIEWLQYGSLLVKLGYHREHSTIMHRCQAHLATAPYLPQISTQQDNTLVSSCTVSECRGKTEAKTQQKITA</sequence>
<keyword evidence="3" id="KW-1185">Reference proteome</keyword>
<dbReference type="InterPro" id="IPR029161">
    <property type="entry name" value="SPATA16"/>
</dbReference>
<dbReference type="AlphaFoldDB" id="A0A3Q1J7H8"/>
<reference evidence="2" key="3">
    <citation type="submission" date="2025-09" db="UniProtKB">
        <authorList>
            <consortium name="Ensembl"/>
        </authorList>
    </citation>
    <scope>IDENTIFICATION</scope>
</reference>
<proteinExistence type="predicted"/>
<reference evidence="2" key="2">
    <citation type="submission" date="2025-08" db="UniProtKB">
        <authorList>
            <consortium name="Ensembl"/>
        </authorList>
    </citation>
    <scope>IDENTIFICATION</scope>
</reference>
<dbReference type="Pfam" id="PF15015">
    <property type="entry name" value="NYD-SP12_N"/>
    <property type="match status" value="1"/>
</dbReference>
<dbReference type="SUPFAM" id="SSF48452">
    <property type="entry name" value="TPR-like"/>
    <property type="match status" value="1"/>
</dbReference>